<evidence type="ECO:0000313" key="3">
    <source>
        <dbReference type="EMBL" id="EOY02962.1"/>
    </source>
</evidence>
<organism evidence="3 4">
    <name type="scientific">Theobroma cacao</name>
    <name type="common">Cacao</name>
    <name type="synonym">Cocoa</name>
    <dbReference type="NCBI Taxonomy" id="3641"/>
    <lineage>
        <taxon>Eukaryota</taxon>
        <taxon>Viridiplantae</taxon>
        <taxon>Streptophyta</taxon>
        <taxon>Embryophyta</taxon>
        <taxon>Tracheophyta</taxon>
        <taxon>Spermatophyta</taxon>
        <taxon>Magnoliopsida</taxon>
        <taxon>eudicotyledons</taxon>
        <taxon>Gunneridae</taxon>
        <taxon>Pentapetalae</taxon>
        <taxon>rosids</taxon>
        <taxon>malvids</taxon>
        <taxon>Malvales</taxon>
        <taxon>Malvaceae</taxon>
        <taxon>Byttnerioideae</taxon>
        <taxon>Theobroma</taxon>
    </lineage>
</organism>
<accession>A0A061EEX6</accession>
<sequence length="74" mass="8439">MSIYGSSRGFFSSEFWGIFLHLMSMGLLEFWREKYRKVKESLQGFEATTSTMDGGERGADPRVRAAEREGQTHG</sequence>
<feature type="transmembrane region" description="Helical" evidence="2">
    <location>
        <begin position="15"/>
        <end position="31"/>
    </location>
</feature>
<gene>
    <name evidence="3" type="ORF">TCM_017355</name>
</gene>
<dbReference type="EMBL" id="CM001882">
    <property type="protein sequence ID" value="EOY02962.1"/>
    <property type="molecule type" value="Genomic_DNA"/>
</dbReference>
<evidence type="ECO:0000313" key="4">
    <source>
        <dbReference type="Proteomes" id="UP000026915"/>
    </source>
</evidence>
<proteinExistence type="predicted"/>
<dbReference type="HOGENOM" id="CLU_2692770_0_0_1"/>
<keyword evidence="2" id="KW-0812">Transmembrane</keyword>
<dbReference type="Gramene" id="EOY02962">
    <property type="protein sequence ID" value="EOY02962"/>
    <property type="gene ID" value="TCM_017355"/>
</dbReference>
<feature type="compositionally biased region" description="Basic and acidic residues" evidence="1">
    <location>
        <begin position="54"/>
        <end position="74"/>
    </location>
</feature>
<dbReference type="Proteomes" id="UP000026915">
    <property type="component" value="Chromosome 4"/>
</dbReference>
<keyword evidence="4" id="KW-1185">Reference proteome</keyword>
<evidence type="ECO:0000256" key="2">
    <source>
        <dbReference type="SAM" id="Phobius"/>
    </source>
</evidence>
<name>A0A061EEX6_THECC</name>
<keyword evidence="2" id="KW-0472">Membrane</keyword>
<keyword evidence="2" id="KW-1133">Transmembrane helix</keyword>
<feature type="region of interest" description="Disordered" evidence="1">
    <location>
        <begin position="47"/>
        <end position="74"/>
    </location>
</feature>
<dbReference type="AlphaFoldDB" id="A0A061EEX6"/>
<reference evidence="3 4" key="1">
    <citation type="journal article" date="2013" name="Genome Biol.">
        <title>The genome sequence of the most widely cultivated cacao type and its use to identify candidate genes regulating pod color.</title>
        <authorList>
            <person name="Motamayor J.C."/>
            <person name="Mockaitis K."/>
            <person name="Schmutz J."/>
            <person name="Haiminen N."/>
            <person name="Iii D.L."/>
            <person name="Cornejo O."/>
            <person name="Findley S.D."/>
            <person name="Zheng P."/>
            <person name="Utro F."/>
            <person name="Royaert S."/>
            <person name="Saski C."/>
            <person name="Jenkins J."/>
            <person name="Podicheti R."/>
            <person name="Zhao M."/>
            <person name="Scheffler B.E."/>
            <person name="Stack J.C."/>
            <person name="Feltus F.A."/>
            <person name="Mustiga G.M."/>
            <person name="Amores F."/>
            <person name="Phillips W."/>
            <person name="Marelli J.P."/>
            <person name="May G.D."/>
            <person name="Shapiro H."/>
            <person name="Ma J."/>
            <person name="Bustamante C.D."/>
            <person name="Schnell R.J."/>
            <person name="Main D."/>
            <person name="Gilbert D."/>
            <person name="Parida L."/>
            <person name="Kuhn D.N."/>
        </authorList>
    </citation>
    <scope>NUCLEOTIDE SEQUENCE [LARGE SCALE GENOMIC DNA]</scope>
    <source>
        <strain evidence="4">cv. Matina 1-6</strain>
    </source>
</reference>
<protein>
    <submittedName>
        <fullName evidence="3">Uncharacterized protein</fullName>
    </submittedName>
</protein>
<dbReference type="InParanoid" id="A0A061EEX6"/>
<evidence type="ECO:0000256" key="1">
    <source>
        <dbReference type="SAM" id="MobiDB-lite"/>
    </source>
</evidence>